<name>A0ABU0JJS1_9HYPH</name>
<organism evidence="4 5">
    <name type="scientific">Labrys wisconsinensis</name>
    <dbReference type="NCBI Taxonomy" id="425677"/>
    <lineage>
        <taxon>Bacteria</taxon>
        <taxon>Pseudomonadati</taxon>
        <taxon>Pseudomonadota</taxon>
        <taxon>Alphaproteobacteria</taxon>
        <taxon>Hyphomicrobiales</taxon>
        <taxon>Xanthobacteraceae</taxon>
        <taxon>Labrys</taxon>
    </lineage>
</organism>
<comment type="caution">
    <text evidence="4">The sequence shown here is derived from an EMBL/GenBank/DDBJ whole genome shotgun (WGS) entry which is preliminary data.</text>
</comment>
<evidence type="ECO:0000313" key="4">
    <source>
        <dbReference type="EMBL" id="MDQ0473850.1"/>
    </source>
</evidence>
<dbReference type="PANTHER" id="PTHR36577:SF3">
    <property type="entry name" value="DUF521 DOMAIN PROTEIN (AFU_ORTHOLOGUE AFUA_6G00490)"/>
    <property type="match status" value="1"/>
</dbReference>
<protein>
    <submittedName>
        <fullName evidence="4">Aconitase</fullName>
    </submittedName>
</protein>
<keyword evidence="2" id="KW-0456">Lyase</keyword>
<keyword evidence="1" id="KW-0408">Iron</keyword>
<dbReference type="Proteomes" id="UP001242480">
    <property type="component" value="Unassembled WGS sequence"/>
</dbReference>
<accession>A0ABU0JJS1</accession>
<evidence type="ECO:0000259" key="3">
    <source>
        <dbReference type="Pfam" id="PF04412"/>
    </source>
</evidence>
<dbReference type="InterPro" id="IPR007506">
    <property type="entry name" value="PMDh-L-like_dom"/>
</dbReference>
<evidence type="ECO:0000313" key="5">
    <source>
        <dbReference type="Proteomes" id="UP001242480"/>
    </source>
</evidence>
<reference evidence="4 5" key="1">
    <citation type="submission" date="2023-07" db="EMBL/GenBank/DDBJ databases">
        <title>Genomic Encyclopedia of Type Strains, Phase IV (KMG-IV): sequencing the most valuable type-strain genomes for metagenomic binning, comparative biology and taxonomic classification.</title>
        <authorList>
            <person name="Goeker M."/>
        </authorList>
    </citation>
    <scope>NUCLEOTIDE SEQUENCE [LARGE SCALE GENOMIC DNA]</scope>
    <source>
        <strain evidence="4 5">DSM 19619</strain>
    </source>
</reference>
<proteinExistence type="predicted"/>
<dbReference type="PANTHER" id="PTHR36577">
    <property type="entry name" value="DUF521 DOMAIN PROTEIN (AFU_ORTHOLOGUE AFUA_6G00490)"/>
    <property type="match status" value="1"/>
</dbReference>
<keyword evidence="5" id="KW-1185">Reference proteome</keyword>
<sequence>MALALSPSDQALLAGEAGPAAAFAMRLLVRFAQAVEAPGLIPCARAHIDGCLYHGPVSLDFVERLVAMGGRVAVPTSLNVGSVDLIHPELFRGEDELRAAGERLMRAHEALGCVPTFTCAPYQTLFRPAFGEQLAWAESNAIVFANSVLGARTNRYGDFIDLACALAGRVPDWGLHRTENRRARVHVALEGLPPEWDGAALACIAAGHAAGRACGGLVPVITGLPAGAGEDDLKALGAVAAAAGAVAMFHAVGLTPEAPTLDAALQGAPPERVVTLRPDDLRRVVRELSTVPEGTRLSAVALGTPHFSLAEFAALLGLLDGPRPRIDLYVNTSRHVLAELAARGWEPRLAAAGVTLVVDTCTYVTSIIRDLGGAIMTNSGKWAYYAPGNLGVEVAFGSLADCVASARAGRLVRA</sequence>
<feature type="domain" description="Phosphomevalonate dehydratase large subunit-like" evidence="3">
    <location>
        <begin position="4"/>
        <end position="403"/>
    </location>
</feature>
<dbReference type="CDD" id="cd01355">
    <property type="entry name" value="AcnX"/>
    <property type="match status" value="1"/>
</dbReference>
<gene>
    <name evidence="4" type="ORF">QO011_006886</name>
</gene>
<dbReference type="Pfam" id="PF04412">
    <property type="entry name" value="AcnX"/>
    <property type="match status" value="1"/>
</dbReference>
<evidence type="ECO:0000256" key="1">
    <source>
        <dbReference type="ARBA" id="ARBA00023004"/>
    </source>
</evidence>
<evidence type="ECO:0000256" key="2">
    <source>
        <dbReference type="ARBA" id="ARBA00023239"/>
    </source>
</evidence>
<dbReference type="RefSeq" id="WP_307282536.1">
    <property type="nucleotide sequence ID" value="NZ_JAUSVX010000018.1"/>
</dbReference>
<dbReference type="EMBL" id="JAUSVX010000018">
    <property type="protein sequence ID" value="MDQ0473850.1"/>
    <property type="molecule type" value="Genomic_DNA"/>
</dbReference>